<proteinExistence type="predicted"/>
<comment type="caution">
    <text evidence="1">The sequence shown here is derived from an EMBL/GenBank/DDBJ whole genome shotgun (WGS) entry which is preliminary data.</text>
</comment>
<dbReference type="OrthoDB" id="7986506at2759"/>
<sequence>MTRFLKLVRHEDGKWKALPTETDDLAQVSLKERLYQPSFFGGCDGTIVNTGVFNGVILRLELKLHRPIQWIICFISTSCHYDSYLNASLLVPYLTSEKLDET</sequence>
<dbReference type="Proteomes" id="UP000499080">
    <property type="component" value="Unassembled WGS sequence"/>
</dbReference>
<protein>
    <submittedName>
        <fullName evidence="1">Uncharacterized protein</fullName>
    </submittedName>
</protein>
<reference evidence="1 2" key="1">
    <citation type="journal article" date="2019" name="Sci. Rep.">
        <title>Orb-weaving spider Araneus ventricosus genome elucidates the spidroin gene catalogue.</title>
        <authorList>
            <person name="Kono N."/>
            <person name="Nakamura H."/>
            <person name="Ohtoshi R."/>
            <person name="Moran D.A.P."/>
            <person name="Shinohara A."/>
            <person name="Yoshida Y."/>
            <person name="Fujiwara M."/>
            <person name="Mori M."/>
            <person name="Tomita M."/>
            <person name="Arakawa K."/>
        </authorList>
    </citation>
    <scope>NUCLEOTIDE SEQUENCE [LARGE SCALE GENOMIC DNA]</scope>
</reference>
<evidence type="ECO:0000313" key="1">
    <source>
        <dbReference type="EMBL" id="GBN93920.1"/>
    </source>
</evidence>
<accession>A0A4Y2T1Z3</accession>
<organism evidence="1 2">
    <name type="scientific">Araneus ventricosus</name>
    <name type="common">Orbweaver spider</name>
    <name type="synonym">Epeira ventricosa</name>
    <dbReference type="NCBI Taxonomy" id="182803"/>
    <lineage>
        <taxon>Eukaryota</taxon>
        <taxon>Metazoa</taxon>
        <taxon>Ecdysozoa</taxon>
        <taxon>Arthropoda</taxon>
        <taxon>Chelicerata</taxon>
        <taxon>Arachnida</taxon>
        <taxon>Araneae</taxon>
        <taxon>Araneomorphae</taxon>
        <taxon>Entelegynae</taxon>
        <taxon>Araneoidea</taxon>
        <taxon>Araneidae</taxon>
        <taxon>Araneus</taxon>
    </lineage>
</organism>
<keyword evidence="2" id="KW-1185">Reference proteome</keyword>
<name>A0A4Y2T1Z3_ARAVE</name>
<evidence type="ECO:0000313" key="2">
    <source>
        <dbReference type="Proteomes" id="UP000499080"/>
    </source>
</evidence>
<dbReference type="AlphaFoldDB" id="A0A4Y2T1Z3"/>
<gene>
    <name evidence="1" type="ORF">AVEN_172103_1</name>
</gene>
<dbReference type="EMBL" id="BGPR01025208">
    <property type="protein sequence ID" value="GBN93920.1"/>
    <property type="molecule type" value="Genomic_DNA"/>
</dbReference>